<evidence type="ECO:0000256" key="3">
    <source>
        <dbReference type="PIRSR" id="PIRSR610972-2"/>
    </source>
</evidence>
<feature type="binding site" evidence="4">
    <location>
        <position position="169"/>
    </location>
    <ligand>
        <name>Mg(2+)</name>
        <dbReference type="ChEBI" id="CHEBI:18420"/>
    </ligand>
</feature>
<proteinExistence type="inferred from homology"/>
<organism evidence="6 7">
    <name type="scientific">Flagellimonas aquimarina</name>
    <dbReference type="NCBI Taxonomy" id="2201895"/>
    <lineage>
        <taxon>Bacteria</taxon>
        <taxon>Pseudomonadati</taxon>
        <taxon>Bacteroidota</taxon>
        <taxon>Flavobacteriia</taxon>
        <taxon>Flavobacteriales</taxon>
        <taxon>Flavobacteriaceae</taxon>
        <taxon>Flagellimonas</taxon>
    </lineage>
</organism>
<dbReference type="OrthoDB" id="9797743at2"/>
<evidence type="ECO:0000256" key="5">
    <source>
        <dbReference type="PIRSR" id="PIRSR610972-4"/>
    </source>
</evidence>
<dbReference type="NCBIfam" id="TIGR01990">
    <property type="entry name" value="bPGM"/>
    <property type="match status" value="1"/>
</dbReference>
<feature type="binding site" evidence="3">
    <location>
        <position position="75"/>
    </location>
    <ligand>
        <name>substrate</name>
    </ligand>
</feature>
<dbReference type="SFLD" id="SFLDG01135">
    <property type="entry name" value="C1.5.6:_HAD__Beta-PGM__Phospha"/>
    <property type="match status" value="1"/>
</dbReference>
<protein>
    <submittedName>
        <fullName evidence="6">Beta-phosphoglucomutase</fullName>
    </submittedName>
</protein>
<dbReference type="RefSeq" id="WP_109664491.1">
    <property type="nucleotide sequence ID" value="NZ_QGEG01000004.1"/>
</dbReference>
<dbReference type="GO" id="GO:0000287">
    <property type="term" value="F:magnesium ion binding"/>
    <property type="evidence" value="ECO:0007669"/>
    <property type="project" value="InterPro"/>
</dbReference>
<feature type="active site" description="Proton donor/acceptor" evidence="2">
    <location>
        <position position="10"/>
    </location>
</feature>
<dbReference type="Proteomes" id="UP000245762">
    <property type="component" value="Unassembled WGS sequence"/>
</dbReference>
<sequence>MIKGFIFDLDGVITDTAESHYKAWKKLSDDMGWDFDHEVNDKLRGISRMDSIQVILDHNNTSLDAETLAKLATKKNDIYVASLETMTPDDYLPGAKELLTHLRTEGFSVALGSASKNAIKVLEQLNASGYFDVIGDGNSVSKSKPEPDIFLYGAEKLNLQPEECIVFEDAESGIDAAKAGGFHSVGIGPKERLGHADLRFDTMAEATLFEIKSYFKDLF</sequence>
<feature type="binding site" evidence="4">
    <location>
        <position position="10"/>
    </location>
    <ligand>
        <name>Mg(2+)</name>
        <dbReference type="ChEBI" id="CHEBI:18420"/>
    </ligand>
</feature>
<reference evidence="6 7" key="1">
    <citation type="submission" date="2018-05" db="EMBL/GenBank/DDBJ databases">
        <title>Complete genome sequence of Flagellimonas aquimarina ECD12 isolated from seaweed Ecklonia cava.</title>
        <authorList>
            <person name="Choi S."/>
            <person name="Seong C."/>
        </authorList>
    </citation>
    <scope>NUCLEOTIDE SEQUENCE [LARGE SCALE GENOMIC DNA]</scope>
    <source>
        <strain evidence="6 7">ECD12</strain>
    </source>
</reference>
<comment type="caution">
    <text evidence="6">The sequence shown here is derived from an EMBL/GenBank/DDBJ whole genome shotgun (WGS) entry which is preliminary data.</text>
</comment>
<gene>
    <name evidence="6" type="primary">pgmB</name>
    <name evidence="6" type="ORF">DKG77_14520</name>
</gene>
<dbReference type="InterPro" id="IPR023214">
    <property type="entry name" value="HAD_sf"/>
</dbReference>
<dbReference type="Pfam" id="PF00702">
    <property type="entry name" value="Hydrolase"/>
    <property type="match status" value="1"/>
</dbReference>
<feature type="binding site" evidence="4">
    <location>
        <position position="168"/>
    </location>
    <ligand>
        <name>Mg(2+)</name>
        <dbReference type="ChEBI" id="CHEBI:18420"/>
    </ligand>
</feature>
<dbReference type="EMBL" id="QGEG01000004">
    <property type="protein sequence ID" value="PWL37522.1"/>
    <property type="molecule type" value="Genomic_DNA"/>
</dbReference>
<keyword evidence="4" id="KW-0479">Metal-binding</keyword>
<feature type="binding site" evidence="3">
    <location>
        <position position="24"/>
    </location>
    <ligand>
        <name>substrate</name>
    </ligand>
</feature>
<dbReference type="CDD" id="cd02598">
    <property type="entry name" value="HAD_BPGM"/>
    <property type="match status" value="1"/>
</dbReference>
<dbReference type="PANTHER" id="PTHR18901:SF38">
    <property type="entry name" value="PSEUDOURIDINE-5'-PHOSPHATASE"/>
    <property type="match status" value="1"/>
</dbReference>
<feature type="binding site" evidence="4">
    <location>
        <position position="8"/>
    </location>
    <ligand>
        <name>Mg(2+)</name>
        <dbReference type="ChEBI" id="CHEBI:18420"/>
    </ligand>
</feature>
<dbReference type="NCBIfam" id="TIGR02009">
    <property type="entry name" value="PGMB-YQAB-SF"/>
    <property type="match status" value="1"/>
</dbReference>
<comment type="cofactor">
    <cofactor evidence="4">
        <name>Mg(2+)</name>
        <dbReference type="ChEBI" id="CHEBI:18420"/>
    </cofactor>
    <text evidence="4">Binds 2 magnesium ions per subunit.</text>
</comment>
<feature type="active site" description="Nucleophile" evidence="2">
    <location>
        <position position="8"/>
    </location>
</feature>
<dbReference type="PRINTS" id="PR00413">
    <property type="entry name" value="HADHALOGNASE"/>
</dbReference>
<dbReference type="Gene3D" id="3.40.50.1000">
    <property type="entry name" value="HAD superfamily/HAD-like"/>
    <property type="match status" value="1"/>
</dbReference>
<comment type="similarity">
    <text evidence="1">Belongs to the HAD-like hydrolase superfamily. CbbY/CbbZ/Gph/YieH family.</text>
</comment>
<dbReference type="GO" id="GO:0005975">
    <property type="term" value="P:carbohydrate metabolic process"/>
    <property type="evidence" value="ECO:0007669"/>
    <property type="project" value="InterPro"/>
</dbReference>
<evidence type="ECO:0000256" key="4">
    <source>
        <dbReference type="PIRSR" id="PIRSR610972-3"/>
    </source>
</evidence>
<feature type="binding site" evidence="3">
    <location>
        <position position="51"/>
    </location>
    <ligand>
        <name>substrate</name>
    </ligand>
</feature>
<feature type="site" description="Important for catalytic activity and assists the phosphoryl transfer reaction to Asp8 by balancing charge and orienting the reacting groups" evidence="5">
    <location>
        <position position="144"/>
    </location>
</feature>
<accession>A0A316KTI5</accession>
<feature type="binding site" evidence="3">
    <location>
        <begin position="43"/>
        <end position="48"/>
    </location>
    <ligand>
        <name>substrate</name>
    </ligand>
</feature>
<feature type="site" description="Important for catalytic activity and assists the phosphoryl transfer reaction to Asp8 by balancing charge and orienting the reacting groups" evidence="5">
    <location>
        <position position="113"/>
    </location>
</feature>
<feature type="binding site" evidence="3">
    <location>
        <begin position="113"/>
        <end position="117"/>
    </location>
    <ligand>
        <name>substrate</name>
    </ligand>
</feature>
<dbReference type="InterPro" id="IPR006439">
    <property type="entry name" value="HAD-SF_hydro_IA"/>
</dbReference>
<dbReference type="SFLD" id="SFLDS00003">
    <property type="entry name" value="Haloacid_Dehalogenase"/>
    <property type="match status" value="1"/>
</dbReference>
<evidence type="ECO:0000256" key="2">
    <source>
        <dbReference type="PIRSR" id="PIRSR610972-1"/>
    </source>
</evidence>
<name>A0A316KTI5_9FLAO</name>
<dbReference type="SFLD" id="SFLDG01129">
    <property type="entry name" value="C1.5:_HAD__Beta-PGM__Phosphata"/>
    <property type="match status" value="1"/>
</dbReference>
<dbReference type="AlphaFoldDB" id="A0A316KTI5"/>
<dbReference type="NCBIfam" id="TIGR01509">
    <property type="entry name" value="HAD-SF-IA-v3"/>
    <property type="match status" value="1"/>
</dbReference>
<dbReference type="InterPro" id="IPR023198">
    <property type="entry name" value="PGP-like_dom2"/>
</dbReference>
<evidence type="ECO:0000256" key="1">
    <source>
        <dbReference type="ARBA" id="ARBA00006171"/>
    </source>
</evidence>
<keyword evidence="4" id="KW-0460">Magnesium</keyword>
<evidence type="ECO:0000313" key="7">
    <source>
        <dbReference type="Proteomes" id="UP000245762"/>
    </source>
</evidence>
<dbReference type="SUPFAM" id="SSF56784">
    <property type="entry name" value="HAD-like"/>
    <property type="match status" value="1"/>
</dbReference>
<dbReference type="InterPro" id="IPR036412">
    <property type="entry name" value="HAD-like_sf"/>
</dbReference>
<dbReference type="Gene3D" id="1.10.150.240">
    <property type="entry name" value="Putative phosphatase, domain 2"/>
    <property type="match status" value="1"/>
</dbReference>
<dbReference type="PANTHER" id="PTHR18901">
    <property type="entry name" value="2-DEOXYGLUCOSE-6-PHOSPHATE PHOSPHATASE 2"/>
    <property type="match status" value="1"/>
</dbReference>
<feature type="binding site" evidence="3">
    <location>
        <position position="144"/>
    </location>
    <ligand>
        <name>substrate</name>
    </ligand>
</feature>
<dbReference type="InterPro" id="IPR010976">
    <property type="entry name" value="B-phosphoglucomutase_hydrolase"/>
</dbReference>
<feature type="binding site" evidence="3">
    <location>
        <begin position="8"/>
        <end position="10"/>
    </location>
    <ligand>
        <name>substrate</name>
    </ligand>
</feature>
<keyword evidence="7" id="KW-1185">Reference proteome</keyword>
<evidence type="ECO:0000313" key="6">
    <source>
        <dbReference type="EMBL" id="PWL37522.1"/>
    </source>
</evidence>
<dbReference type="InterPro" id="IPR010972">
    <property type="entry name" value="Beta-PGM"/>
</dbReference>
<dbReference type="GO" id="GO:0008801">
    <property type="term" value="F:beta-phosphoglucomutase activity"/>
    <property type="evidence" value="ECO:0007669"/>
    <property type="project" value="InterPro"/>
</dbReference>